<dbReference type="PANTHER" id="PTHR34631:SF3">
    <property type="entry name" value="ISSOD12 TRANSPOSASE TNPA_ISSOD12"/>
    <property type="match status" value="1"/>
</dbReference>
<comment type="caution">
    <text evidence="2">The sequence shown here is derived from an EMBL/GenBank/DDBJ whole genome shotgun (WGS) entry which is preliminary data.</text>
</comment>
<dbReference type="PANTHER" id="PTHR34631">
    <property type="match status" value="1"/>
</dbReference>
<dbReference type="AlphaFoldDB" id="A0A5J4P6Y4"/>
<reference evidence="2" key="1">
    <citation type="submission" date="2019-03" db="EMBL/GenBank/DDBJ databases">
        <title>Single cell metagenomics reveals metabolic interactions within the superorganism composed of flagellate Streblomastix strix and complex community of Bacteroidetes bacteria on its surface.</title>
        <authorList>
            <person name="Treitli S.C."/>
            <person name="Kolisko M."/>
            <person name="Husnik F."/>
            <person name="Keeling P."/>
            <person name="Hampl V."/>
        </authorList>
    </citation>
    <scope>NUCLEOTIDE SEQUENCE</scope>
    <source>
        <strain evidence="2">STM</strain>
    </source>
</reference>
<protein>
    <recommendedName>
        <fullName evidence="1">Transposase IS4-like domain-containing protein</fullName>
    </recommendedName>
</protein>
<evidence type="ECO:0000313" key="2">
    <source>
        <dbReference type="EMBL" id="KAA6305136.1"/>
    </source>
</evidence>
<dbReference type="GO" id="GO:0006313">
    <property type="term" value="P:DNA transposition"/>
    <property type="evidence" value="ECO:0007669"/>
    <property type="project" value="InterPro"/>
</dbReference>
<dbReference type="GO" id="GO:0004803">
    <property type="term" value="F:transposase activity"/>
    <property type="evidence" value="ECO:0007669"/>
    <property type="project" value="InterPro"/>
</dbReference>
<dbReference type="InterPro" id="IPR002559">
    <property type="entry name" value="Transposase_11"/>
</dbReference>
<dbReference type="InterPro" id="IPR053172">
    <property type="entry name" value="Tn903_transposase"/>
</dbReference>
<evidence type="ECO:0000259" key="1">
    <source>
        <dbReference type="Pfam" id="PF01609"/>
    </source>
</evidence>
<proteinExistence type="predicted"/>
<name>A0A5J4P6Y4_9ZZZZ</name>
<gene>
    <name evidence="2" type="ORF">EZS27_043212</name>
</gene>
<accession>A0A5J4P6Y4</accession>
<organism evidence="2">
    <name type="scientific">termite gut metagenome</name>
    <dbReference type="NCBI Taxonomy" id="433724"/>
    <lineage>
        <taxon>unclassified sequences</taxon>
        <taxon>metagenomes</taxon>
        <taxon>organismal metagenomes</taxon>
    </lineage>
</organism>
<sequence length="105" mass="12036">MHVEGEWKVRKHGWSKHRIWRKLHVCIDLNTQEILSVELTGNEEDEASVASKMLDWKTGNILRFYGDGAYDKFDFREVLGSGIEQIIPPPKNAVIQKGKGKETLS</sequence>
<dbReference type="EMBL" id="SNRY01010944">
    <property type="protein sequence ID" value="KAA6305136.1"/>
    <property type="molecule type" value="Genomic_DNA"/>
</dbReference>
<dbReference type="Pfam" id="PF01609">
    <property type="entry name" value="DDE_Tnp_1"/>
    <property type="match status" value="1"/>
</dbReference>
<feature type="domain" description="Transposase IS4-like" evidence="1">
    <location>
        <begin position="5"/>
        <end position="97"/>
    </location>
</feature>
<dbReference type="GO" id="GO:0003677">
    <property type="term" value="F:DNA binding"/>
    <property type="evidence" value="ECO:0007669"/>
    <property type="project" value="InterPro"/>
</dbReference>